<dbReference type="AlphaFoldDB" id="A0A0A8YXV7"/>
<reference evidence="1" key="1">
    <citation type="submission" date="2014-09" db="EMBL/GenBank/DDBJ databases">
        <authorList>
            <person name="Magalhaes I.L.F."/>
            <person name="Oliveira U."/>
            <person name="Santos F.R."/>
            <person name="Vidigal T.H.D.A."/>
            <person name="Brescovit A.D."/>
            <person name="Santos A.J."/>
        </authorList>
    </citation>
    <scope>NUCLEOTIDE SEQUENCE</scope>
    <source>
        <tissue evidence="1">Shoot tissue taken approximately 20 cm above the soil surface</tissue>
    </source>
</reference>
<proteinExistence type="predicted"/>
<organism evidence="1">
    <name type="scientific">Arundo donax</name>
    <name type="common">Giant reed</name>
    <name type="synonym">Donax arundinaceus</name>
    <dbReference type="NCBI Taxonomy" id="35708"/>
    <lineage>
        <taxon>Eukaryota</taxon>
        <taxon>Viridiplantae</taxon>
        <taxon>Streptophyta</taxon>
        <taxon>Embryophyta</taxon>
        <taxon>Tracheophyta</taxon>
        <taxon>Spermatophyta</taxon>
        <taxon>Magnoliopsida</taxon>
        <taxon>Liliopsida</taxon>
        <taxon>Poales</taxon>
        <taxon>Poaceae</taxon>
        <taxon>PACMAD clade</taxon>
        <taxon>Arundinoideae</taxon>
        <taxon>Arundineae</taxon>
        <taxon>Arundo</taxon>
    </lineage>
</organism>
<name>A0A0A8YXV7_ARUDO</name>
<protein>
    <submittedName>
        <fullName evidence="1">Uncharacterized protein</fullName>
    </submittedName>
</protein>
<reference evidence="1" key="2">
    <citation type="journal article" date="2015" name="Data Brief">
        <title>Shoot transcriptome of the giant reed, Arundo donax.</title>
        <authorList>
            <person name="Barrero R.A."/>
            <person name="Guerrero F.D."/>
            <person name="Moolhuijzen P."/>
            <person name="Goolsby J.A."/>
            <person name="Tidwell J."/>
            <person name="Bellgard S.E."/>
            <person name="Bellgard M.I."/>
        </authorList>
    </citation>
    <scope>NUCLEOTIDE SEQUENCE</scope>
    <source>
        <tissue evidence="1">Shoot tissue taken approximately 20 cm above the soil surface</tissue>
    </source>
</reference>
<accession>A0A0A8YXV7</accession>
<sequence length="55" mass="6379">MLFDLRSFDHKQYLLFFALVDYNEGILGNATKGVSVTLLPKENYHPYLSLVKVIF</sequence>
<evidence type="ECO:0000313" key="1">
    <source>
        <dbReference type="EMBL" id="JAD30243.1"/>
    </source>
</evidence>
<dbReference type="EMBL" id="GBRH01267652">
    <property type="protein sequence ID" value="JAD30243.1"/>
    <property type="molecule type" value="Transcribed_RNA"/>
</dbReference>